<dbReference type="AlphaFoldDB" id="A0A7W5FHW9"/>
<dbReference type="Proteomes" id="UP000590749">
    <property type="component" value="Unassembled WGS sequence"/>
</dbReference>
<comment type="caution">
    <text evidence="1">The sequence shown here is derived from an EMBL/GenBank/DDBJ whole genome shotgun (WGS) entry which is preliminary data.</text>
</comment>
<keyword evidence="2" id="KW-1185">Reference proteome</keyword>
<gene>
    <name evidence="1" type="ORF">FHR83_006804</name>
</gene>
<proteinExistence type="predicted"/>
<sequence length="129" mass="13926">MTDKPTEHLEHAIAEQQVRTVMAEYPHLPIVAEFYRGRGNDRDVAYTANAGSWFVLVLPSSLYVAVSAQGPTPLGTDIIGRAVSVDYPRRADQPTQVDLEALGASRFYVELVAAIREKAAVVEAAGTAA</sequence>
<organism evidence="1 2">
    <name type="scientific">Actinoplanes campanulatus</name>
    <dbReference type="NCBI Taxonomy" id="113559"/>
    <lineage>
        <taxon>Bacteria</taxon>
        <taxon>Bacillati</taxon>
        <taxon>Actinomycetota</taxon>
        <taxon>Actinomycetes</taxon>
        <taxon>Micromonosporales</taxon>
        <taxon>Micromonosporaceae</taxon>
        <taxon>Actinoplanes</taxon>
    </lineage>
</organism>
<accession>A0A7W5FHW9</accession>
<evidence type="ECO:0000313" key="1">
    <source>
        <dbReference type="EMBL" id="MBB3099098.1"/>
    </source>
</evidence>
<dbReference type="EMBL" id="JACHXF010000017">
    <property type="protein sequence ID" value="MBB3099098.1"/>
    <property type="molecule type" value="Genomic_DNA"/>
</dbReference>
<evidence type="ECO:0000313" key="2">
    <source>
        <dbReference type="Proteomes" id="UP000590749"/>
    </source>
</evidence>
<protein>
    <submittedName>
        <fullName evidence="1">Uncharacterized protein</fullName>
    </submittedName>
</protein>
<name>A0A7W5FHW9_9ACTN</name>
<reference evidence="1 2" key="1">
    <citation type="submission" date="2020-08" db="EMBL/GenBank/DDBJ databases">
        <title>Genomic Encyclopedia of Type Strains, Phase III (KMG-III): the genomes of soil and plant-associated and newly described type strains.</title>
        <authorList>
            <person name="Whitman W."/>
        </authorList>
    </citation>
    <scope>NUCLEOTIDE SEQUENCE [LARGE SCALE GENOMIC DNA]</scope>
    <source>
        <strain evidence="1 2">CECT 3287</strain>
    </source>
</reference>
<dbReference type="RefSeq" id="WP_183225173.1">
    <property type="nucleotide sequence ID" value="NZ_BMPW01000020.1"/>
</dbReference>